<dbReference type="PANTHER" id="PTHR30349">
    <property type="entry name" value="PHAGE INTEGRASE-RELATED"/>
    <property type="match status" value="1"/>
</dbReference>
<comment type="similarity">
    <text evidence="1">Belongs to the 'phage' integrase family.</text>
</comment>
<keyword evidence="4" id="KW-0233">DNA recombination</keyword>
<dbReference type="OrthoDB" id="7615137at2"/>
<evidence type="ECO:0000313" key="8">
    <source>
        <dbReference type="Proteomes" id="UP000323502"/>
    </source>
</evidence>
<evidence type="ECO:0000259" key="5">
    <source>
        <dbReference type="PROSITE" id="PS51898"/>
    </source>
</evidence>
<name>A0A1G7HUX3_9SPHN</name>
<dbReference type="InterPro" id="IPR010998">
    <property type="entry name" value="Integrase_recombinase_N"/>
</dbReference>
<dbReference type="InterPro" id="IPR002104">
    <property type="entry name" value="Integrase_catalytic"/>
</dbReference>
<dbReference type="InterPro" id="IPR011010">
    <property type="entry name" value="DNA_brk_join_enz"/>
</dbReference>
<dbReference type="GO" id="GO:0003677">
    <property type="term" value="F:DNA binding"/>
    <property type="evidence" value="ECO:0007669"/>
    <property type="project" value="UniProtKB-KW"/>
</dbReference>
<dbReference type="Pfam" id="PF00589">
    <property type="entry name" value="Phage_integrase"/>
    <property type="match status" value="1"/>
</dbReference>
<evidence type="ECO:0000313" key="9">
    <source>
        <dbReference type="Proteomes" id="UP000436801"/>
    </source>
</evidence>
<dbReference type="Gene3D" id="1.10.443.10">
    <property type="entry name" value="Intergrase catalytic core"/>
    <property type="match status" value="1"/>
</dbReference>
<evidence type="ECO:0000256" key="1">
    <source>
        <dbReference type="ARBA" id="ARBA00008857"/>
    </source>
</evidence>
<dbReference type="AlphaFoldDB" id="A0A1G7HUX3"/>
<dbReference type="PROSITE" id="PS51898">
    <property type="entry name" value="TYR_RECOMBINASE"/>
    <property type="match status" value="1"/>
</dbReference>
<dbReference type="PANTHER" id="PTHR30349:SF64">
    <property type="entry name" value="PROPHAGE INTEGRASE INTD-RELATED"/>
    <property type="match status" value="1"/>
</dbReference>
<dbReference type="SUPFAM" id="SSF56349">
    <property type="entry name" value="DNA breaking-rejoining enzymes"/>
    <property type="match status" value="1"/>
</dbReference>
<dbReference type="GO" id="GO:0015074">
    <property type="term" value="P:DNA integration"/>
    <property type="evidence" value="ECO:0007669"/>
    <property type="project" value="UniProtKB-KW"/>
</dbReference>
<dbReference type="Gene3D" id="1.10.150.130">
    <property type="match status" value="1"/>
</dbReference>
<keyword evidence="3" id="KW-0238">DNA-binding</keyword>
<keyword evidence="2" id="KW-0229">DNA integration</keyword>
<evidence type="ECO:0000313" key="6">
    <source>
        <dbReference type="EMBL" id="MWC44483.1"/>
    </source>
</evidence>
<dbReference type="GO" id="GO:0006310">
    <property type="term" value="P:DNA recombination"/>
    <property type="evidence" value="ECO:0007669"/>
    <property type="project" value="UniProtKB-KW"/>
</dbReference>
<reference evidence="7 8" key="1">
    <citation type="submission" date="2016-10" db="EMBL/GenBank/DDBJ databases">
        <authorList>
            <person name="Varghese N."/>
            <person name="Submissions S."/>
        </authorList>
    </citation>
    <scope>NUCLEOTIDE SEQUENCE [LARGE SCALE GENOMIC DNA]</scope>
    <source>
        <strain evidence="7 8">S7-754</strain>
    </source>
</reference>
<protein>
    <submittedName>
        <fullName evidence="7">Site-specific recombinase XerD</fullName>
    </submittedName>
    <submittedName>
        <fullName evidence="6">Tyrosine-type recombinase/integrase</fullName>
    </submittedName>
</protein>
<dbReference type="Proteomes" id="UP000323502">
    <property type="component" value="Unassembled WGS sequence"/>
</dbReference>
<dbReference type="InterPro" id="IPR050090">
    <property type="entry name" value="Tyrosine_recombinase_XerCD"/>
</dbReference>
<sequence>MSLKFKLVTKSGIKALLPGGTIREHGITVTRTPTGDVRYSVNVMVDGQRIHRVIGKESEGVTRLQVEQAIEAFRTKAREGRLDLPMGRKSHPTFAELAPAYIQRLDETGGKNMKAKRQHVDQLLVPFFGSYRADRITTALVQDYTSMRLALGFKQATVNRELATLSHLMRRMAKWQWIKPESLPDIEKGQEPRKPIVILSDANIQALMKAAIADHDPHLWLFVAFGLNTAMRHSEILRVRYENIDYETRRIFIPEAKAGEREQPITPALVAFLKRQQQADGDGAVWLFPSGRSLAKQPHRISMAKPFQRAVIRAGLLPDKVTPHVMRHTAITRLVKAGVDLPTVQRISGHKTLAMVLRYVHIHGQHIDTAISAIDNAFPDLITPELHALSPRGAALAATIA</sequence>
<organism evidence="7 8">
    <name type="scientific">Sphingomonas carotinifaciens</name>
    <dbReference type="NCBI Taxonomy" id="1166323"/>
    <lineage>
        <taxon>Bacteria</taxon>
        <taxon>Pseudomonadati</taxon>
        <taxon>Pseudomonadota</taxon>
        <taxon>Alphaproteobacteria</taxon>
        <taxon>Sphingomonadales</taxon>
        <taxon>Sphingomonadaceae</taxon>
        <taxon>Sphingomonas</taxon>
    </lineage>
</organism>
<evidence type="ECO:0000313" key="7">
    <source>
        <dbReference type="EMBL" id="SDF04327.1"/>
    </source>
</evidence>
<dbReference type="Proteomes" id="UP000436801">
    <property type="component" value="Unassembled WGS sequence"/>
</dbReference>
<evidence type="ECO:0000256" key="3">
    <source>
        <dbReference type="ARBA" id="ARBA00023125"/>
    </source>
</evidence>
<dbReference type="EMBL" id="FNBI01000002">
    <property type="protein sequence ID" value="SDF04327.1"/>
    <property type="molecule type" value="Genomic_DNA"/>
</dbReference>
<proteinExistence type="inferred from homology"/>
<dbReference type="EMBL" id="WSUT01000005">
    <property type="protein sequence ID" value="MWC44483.1"/>
    <property type="molecule type" value="Genomic_DNA"/>
</dbReference>
<evidence type="ECO:0000256" key="4">
    <source>
        <dbReference type="ARBA" id="ARBA00023172"/>
    </source>
</evidence>
<dbReference type="InterPro" id="IPR013762">
    <property type="entry name" value="Integrase-like_cat_sf"/>
</dbReference>
<reference evidence="6 9" key="2">
    <citation type="submission" date="2019-12" db="EMBL/GenBank/DDBJ databases">
        <authorList>
            <person name="Zheng J."/>
        </authorList>
    </citation>
    <scope>NUCLEOTIDE SEQUENCE [LARGE SCALE GENOMIC DNA]</scope>
    <source>
        <strain evidence="6 9">DSM 27347</strain>
    </source>
</reference>
<dbReference type="CDD" id="cd00796">
    <property type="entry name" value="INT_Rci_Hp1_C"/>
    <property type="match status" value="1"/>
</dbReference>
<feature type="domain" description="Tyr recombinase" evidence="5">
    <location>
        <begin position="193"/>
        <end position="372"/>
    </location>
</feature>
<accession>A0A1G7HUX3</accession>
<keyword evidence="8" id="KW-1185">Reference proteome</keyword>
<gene>
    <name evidence="6" type="ORF">GQR91_12575</name>
    <name evidence="7" type="ORF">SAMN05216557_10214</name>
</gene>
<evidence type="ECO:0000256" key="2">
    <source>
        <dbReference type="ARBA" id="ARBA00022908"/>
    </source>
</evidence>